<reference evidence="2" key="1">
    <citation type="submission" date="2020-11" db="EMBL/GenBank/DDBJ databases">
        <authorList>
            <consortium name="DOE Joint Genome Institute"/>
            <person name="Ahrendt S."/>
            <person name="Riley R."/>
            <person name="Andreopoulos W."/>
            <person name="Labutti K."/>
            <person name="Pangilinan J."/>
            <person name="Ruiz-Duenas F.J."/>
            <person name="Barrasa J.M."/>
            <person name="Sanchez-Garcia M."/>
            <person name="Camarero S."/>
            <person name="Miyauchi S."/>
            <person name="Serrano A."/>
            <person name="Linde D."/>
            <person name="Babiker R."/>
            <person name="Drula E."/>
            <person name="Ayuso-Fernandez I."/>
            <person name="Pacheco R."/>
            <person name="Padilla G."/>
            <person name="Ferreira P."/>
            <person name="Barriuso J."/>
            <person name="Kellner H."/>
            <person name="Castanera R."/>
            <person name="Alfaro M."/>
            <person name="Ramirez L."/>
            <person name="Pisabarro A.G."/>
            <person name="Kuo A."/>
            <person name="Tritt A."/>
            <person name="Lipzen A."/>
            <person name="He G."/>
            <person name="Yan M."/>
            <person name="Ng V."/>
            <person name="Cullen D."/>
            <person name="Martin F."/>
            <person name="Rosso M.-N."/>
            <person name="Henrissat B."/>
            <person name="Hibbett D."/>
            <person name="Martinez A.T."/>
            <person name="Grigoriev I.V."/>
        </authorList>
    </citation>
    <scope>NUCLEOTIDE SEQUENCE</scope>
    <source>
        <strain evidence="2">MF-IS2</strain>
    </source>
</reference>
<proteinExistence type="predicted"/>
<dbReference type="PROSITE" id="PS50181">
    <property type="entry name" value="FBOX"/>
    <property type="match status" value="1"/>
</dbReference>
<accession>A0A9P6C4R1</accession>
<dbReference type="InterPro" id="IPR036047">
    <property type="entry name" value="F-box-like_dom_sf"/>
</dbReference>
<comment type="caution">
    <text evidence="2">The sequence shown here is derived from an EMBL/GenBank/DDBJ whole genome shotgun (WGS) entry which is preliminary data.</text>
</comment>
<dbReference type="AlphaFoldDB" id="A0A9P6C4R1"/>
<dbReference type="CDD" id="cd09917">
    <property type="entry name" value="F-box_SF"/>
    <property type="match status" value="1"/>
</dbReference>
<sequence>MSTPALSELPIELLDHIITQLDDPALVSLAKTNHLFNNLALHAFFIRNNVSGPRHGYLVSRLAPPEIIPALNAALWLTDLQSITYYLNPDFRQMVMETRGLAALVDRLPSVEHVDVYFGSVDYWLNELYGMGGTWMAIMGLTMEERPRLGKERWRKAFVGLLDGVLSKGCVKLSVSGGSIFQEFYVEDEARQTAVERTFAFWPRATTLPLSGRPPTPRPPFLGKPDIVSSGFSGPGFFSYFVASLRRGWSSVWKWTLWFFTSTHAATLPEPILKIKLDEPEKFEPLPNPSLSSFQIRTSMLLQPLFLHKTIDIFQTQAPALRELSLIGAKATTDTWETLFSSIHLPALETFCYMFDTLIVDRPTLTLQVVHDFLVRHPTIQFLELYGIVIPIEFPVLQQDILPYLTRLDAHPQVIAWFLKDVQCLPSLDTVHITSEYTASWMDRPNSYAYFDEGILTVSALPRPINLRLKFNTELELVPWLNTHNDQGRADSALGKLTNVKKLAVSCQYLVTFSKDVLVGVLPAWLAVFPSVEEFAIVEHPCPDEVLDLKEFHTALWSVCPGLRKFLVCDEEITINRSV</sequence>
<evidence type="ECO:0000313" key="2">
    <source>
        <dbReference type="EMBL" id="KAF9452106.1"/>
    </source>
</evidence>
<dbReference type="InterPro" id="IPR001810">
    <property type="entry name" value="F-box_dom"/>
</dbReference>
<gene>
    <name evidence="2" type="ORF">P691DRAFT_805633</name>
</gene>
<dbReference type="SUPFAM" id="SSF52047">
    <property type="entry name" value="RNI-like"/>
    <property type="match status" value="1"/>
</dbReference>
<dbReference type="EMBL" id="MU151075">
    <property type="protein sequence ID" value="KAF9452106.1"/>
    <property type="molecule type" value="Genomic_DNA"/>
</dbReference>
<evidence type="ECO:0000313" key="3">
    <source>
        <dbReference type="Proteomes" id="UP000807342"/>
    </source>
</evidence>
<keyword evidence="3" id="KW-1185">Reference proteome</keyword>
<organism evidence="2 3">
    <name type="scientific">Macrolepiota fuliginosa MF-IS2</name>
    <dbReference type="NCBI Taxonomy" id="1400762"/>
    <lineage>
        <taxon>Eukaryota</taxon>
        <taxon>Fungi</taxon>
        <taxon>Dikarya</taxon>
        <taxon>Basidiomycota</taxon>
        <taxon>Agaricomycotina</taxon>
        <taxon>Agaricomycetes</taxon>
        <taxon>Agaricomycetidae</taxon>
        <taxon>Agaricales</taxon>
        <taxon>Agaricineae</taxon>
        <taxon>Agaricaceae</taxon>
        <taxon>Macrolepiota</taxon>
    </lineage>
</organism>
<feature type="domain" description="F-box" evidence="1">
    <location>
        <begin position="3"/>
        <end position="49"/>
    </location>
</feature>
<dbReference type="OrthoDB" id="2635672at2759"/>
<evidence type="ECO:0000259" key="1">
    <source>
        <dbReference type="PROSITE" id="PS50181"/>
    </source>
</evidence>
<name>A0A9P6C4R1_9AGAR</name>
<protein>
    <recommendedName>
        <fullName evidence="1">F-box domain-containing protein</fullName>
    </recommendedName>
</protein>
<dbReference type="Proteomes" id="UP000807342">
    <property type="component" value="Unassembled WGS sequence"/>
</dbReference>
<dbReference type="SUPFAM" id="SSF81383">
    <property type="entry name" value="F-box domain"/>
    <property type="match status" value="1"/>
</dbReference>